<dbReference type="GeneID" id="110254231"/>
<feature type="signal peptide" evidence="3">
    <location>
        <begin position="1"/>
        <end position="23"/>
    </location>
</feature>
<dbReference type="GO" id="GO:0005737">
    <property type="term" value="C:cytoplasm"/>
    <property type="evidence" value="ECO:0007669"/>
    <property type="project" value="TreeGrafter"/>
</dbReference>
<evidence type="ECO:0000256" key="1">
    <source>
        <dbReference type="SAM" id="MobiDB-lite"/>
    </source>
</evidence>
<dbReference type="PANTHER" id="PTHR15191">
    <property type="entry name" value="PROTEIN CBG20567"/>
    <property type="match status" value="1"/>
</dbReference>
<proteinExistence type="predicted"/>
<feature type="compositionally biased region" description="Basic and acidic residues" evidence="1">
    <location>
        <begin position="137"/>
        <end position="170"/>
    </location>
</feature>
<keyword evidence="2" id="KW-0472">Membrane</keyword>
<evidence type="ECO:0000313" key="5">
    <source>
        <dbReference type="Proteomes" id="UP000887567"/>
    </source>
</evidence>
<keyword evidence="5" id="KW-1185">Reference proteome</keyword>
<dbReference type="PANTHER" id="PTHR15191:SF3">
    <property type="entry name" value="PITUITARY TUMOR-TRANSFORMING GENE PROTEIN-BINDING FACTOR"/>
    <property type="match status" value="1"/>
</dbReference>
<dbReference type="GO" id="GO:0005634">
    <property type="term" value="C:nucleus"/>
    <property type="evidence" value="ECO:0007669"/>
    <property type="project" value="TreeGrafter"/>
</dbReference>
<name>A0A913Y9A5_EXADI</name>
<reference evidence="4" key="1">
    <citation type="submission" date="2022-11" db="UniProtKB">
        <authorList>
            <consortium name="EnsemblMetazoa"/>
        </authorList>
    </citation>
    <scope>IDENTIFICATION</scope>
</reference>
<dbReference type="Proteomes" id="UP000887567">
    <property type="component" value="Unplaced"/>
</dbReference>
<dbReference type="OMA" id="VCQLSQA"/>
<dbReference type="KEGG" id="epa:110254231"/>
<feature type="region of interest" description="Disordered" evidence="1">
    <location>
        <begin position="134"/>
        <end position="172"/>
    </location>
</feature>
<feature type="transmembrane region" description="Helical" evidence="2">
    <location>
        <begin position="103"/>
        <end position="127"/>
    </location>
</feature>
<evidence type="ECO:0000256" key="2">
    <source>
        <dbReference type="SAM" id="Phobius"/>
    </source>
</evidence>
<dbReference type="InterPro" id="IPR052304">
    <property type="entry name" value="PTTG1IP"/>
</dbReference>
<dbReference type="AlphaFoldDB" id="A0A913Y9A5"/>
<feature type="chain" id="PRO_5036742930" description="PTTG1IP" evidence="3">
    <location>
        <begin position="24"/>
        <end position="185"/>
    </location>
</feature>
<protein>
    <recommendedName>
        <fullName evidence="6">PTTG1IP</fullName>
    </recommendedName>
</protein>
<evidence type="ECO:0000313" key="4">
    <source>
        <dbReference type="EnsemblMetazoa" id="XP_020916863.1"/>
    </source>
</evidence>
<keyword evidence="2" id="KW-0812">Transmembrane</keyword>
<dbReference type="GO" id="GO:0006606">
    <property type="term" value="P:protein import into nucleus"/>
    <property type="evidence" value="ECO:0007669"/>
    <property type="project" value="TreeGrafter"/>
</dbReference>
<feature type="region of interest" description="Disordered" evidence="1">
    <location>
        <begin position="28"/>
        <end position="48"/>
    </location>
</feature>
<dbReference type="OrthoDB" id="5829916at2759"/>
<keyword evidence="3" id="KW-0732">Signal</keyword>
<keyword evidence="2" id="KW-1133">Transmembrane helix</keyword>
<feature type="compositionally biased region" description="Low complexity" evidence="1">
    <location>
        <begin position="28"/>
        <end position="42"/>
    </location>
</feature>
<dbReference type="EnsemblMetazoa" id="XM_021061204.2">
    <property type="protein sequence ID" value="XP_020916863.1"/>
    <property type="gene ID" value="LOC110254231"/>
</dbReference>
<dbReference type="RefSeq" id="XP_020916863.1">
    <property type="nucleotide sequence ID" value="XM_021061204.2"/>
</dbReference>
<organism evidence="4 5">
    <name type="scientific">Exaiptasia diaphana</name>
    <name type="common">Tropical sea anemone</name>
    <name type="synonym">Aiptasia pulchella</name>
    <dbReference type="NCBI Taxonomy" id="2652724"/>
    <lineage>
        <taxon>Eukaryota</taxon>
        <taxon>Metazoa</taxon>
        <taxon>Cnidaria</taxon>
        <taxon>Anthozoa</taxon>
        <taxon>Hexacorallia</taxon>
        <taxon>Actiniaria</taxon>
        <taxon>Aiptasiidae</taxon>
        <taxon>Exaiptasia</taxon>
    </lineage>
</organism>
<accession>A0A913Y9A5</accession>
<sequence>MDSKAFSLFCVGLFALCCHSVFSETPAPTTSAVSNATTSSPTTPKPAPSCEALNTSCGACTDDSKCFWCASDSTCKKYPASKIIPRDCKGNKWYFQQCFAPGYIVIIVIPSVAGAILLALGCCIYCCCCRSKGSSGLDKETRRIRQRREEARQKSEARRAERQKRTDAIRQKYGLLTNEDDNEVV</sequence>
<evidence type="ECO:0000256" key="3">
    <source>
        <dbReference type="SAM" id="SignalP"/>
    </source>
</evidence>
<evidence type="ECO:0008006" key="6">
    <source>
        <dbReference type="Google" id="ProtNLM"/>
    </source>
</evidence>